<protein>
    <submittedName>
        <fullName evidence="1">Uncharacterized protein</fullName>
    </submittedName>
</protein>
<keyword evidence="2" id="KW-1185">Reference proteome</keyword>
<gene>
    <name evidence="1" type="ORF">Csa_3G814395</name>
</gene>
<evidence type="ECO:0000313" key="1">
    <source>
        <dbReference type="EMBL" id="KGN59373.1"/>
    </source>
</evidence>
<proteinExistence type="predicted"/>
<reference evidence="1 2" key="1">
    <citation type="journal article" date="2009" name="Nat. Genet.">
        <title>The genome of the cucumber, Cucumis sativus L.</title>
        <authorList>
            <person name="Huang S."/>
            <person name="Li R."/>
            <person name="Zhang Z."/>
            <person name="Li L."/>
            <person name="Gu X."/>
            <person name="Fan W."/>
            <person name="Lucas W.J."/>
            <person name="Wang X."/>
            <person name="Xie B."/>
            <person name="Ni P."/>
            <person name="Ren Y."/>
            <person name="Zhu H."/>
            <person name="Li J."/>
            <person name="Lin K."/>
            <person name="Jin W."/>
            <person name="Fei Z."/>
            <person name="Li G."/>
            <person name="Staub J."/>
            <person name="Kilian A."/>
            <person name="van der Vossen E.A."/>
            <person name="Wu Y."/>
            <person name="Guo J."/>
            <person name="He J."/>
            <person name="Jia Z."/>
            <person name="Ren Y."/>
            <person name="Tian G."/>
            <person name="Lu Y."/>
            <person name="Ruan J."/>
            <person name="Qian W."/>
            <person name="Wang M."/>
            <person name="Huang Q."/>
            <person name="Li B."/>
            <person name="Xuan Z."/>
            <person name="Cao J."/>
            <person name="Asan"/>
            <person name="Wu Z."/>
            <person name="Zhang J."/>
            <person name="Cai Q."/>
            <person name="Bai Y."/>
            <person name="Zhao B."/>
            <person name="Han Y."/>
            <person name="Li Y."/>
            <person name="Li X."/>
            <person name="Wang S."/>
            <person name="Shi Q."/>
            <person name="Liu S."/>
            <person name="Cho W.K."/>
            <person name="Kim J.Y."/>
            <person name="Xu Y."/>
            <person name="Heller-Uszynska K."/>
            <person name="Miao H."/>
            <person name="Cheng Z."/>
            <person name="Zhang S."/>
            <person name="Wu J."/>
            <person name="Yang Y."/>
            <person name="Kang H."/>
            <person name="Li M."/>
            <person name="Liang H."/>
            <person name="Ren X."/>
            <person name="Shi Z."/>
            <person name="Wen M."/>
            <person name="Jian M."/>
            <person name="Yang H."/>
            <person name="Zhang G."/>
            <person name="Yang Z."/>
            <person name="Chen R."/>
            <person name="Liu S."/>
            <person name="Li J."/>
            <person name="Ma L."/>
            <person name="Liu H."/>
            <person name="Zhou Y."/>
            <person name="Zhao J."/>
            <person name="Fang X."/>
            <person name="Li G."/>
            <person name="Fang L."/>
            <person name="Li Y."/>
            <person name="Liu D."/>
            <person name="Zheng H."/>
            <person name="Zhang Y."/>
            <person name="Qin N."/>
            <person name="Li Z."/>
            <person name="Yang G."/>
            <person name="Yang S."/>
            <person name="Bolund L."/>
            <person name="Kristiansen K."/>
            <person name="Zheng H."/>
            <person name="Li S."/>
            <person name="Zhang X."/>
            <person name="Yang H."/>
            <person name="Wang J."/>
            <person name="Sun R."/>
            <person name="Zhang B."/>
            <person name="Jiang S."/>
            <person name="Wang J."/>
            <person name="Du Y."/>
            <person name="Li S."/>
        </authorList>
    </citation>
    <scope>NUCLEOTIDE SEQUENCE [LARGE SCALE GENOMIC DNA]</scope>
    <source>
        <strain evidence="2">cv. 9930</strain>
    </source>
</reference>
<dbReference type="AlphaFoldDB" id="A0A0A0LC31"/>
<name>A0A0A0LC31_CUCSA</name>
<accession>A0A0A0LC31</accession>
<reference evidence="1 2" key="4">
    <citation type="journal article" date="2011" name="BMC Genomics">
        <title>RNA-Seq improves annotation of protein-coding genes in the cucumber genome.</title>
        <authorList>
            <person name="Li Z."/>
            <person name="Zhang Z."/>
            <person name="Yan P."/>
            <person name="Huang S."/>
            <person name="Fei Z."/>
            <person name="Lin K."/>
        </authorList>
    </citation>
    <scope>NUCLEOTIDE SEQUENCE [LARGE SCALE GENOMIC DNA]</scope>
    <source>
        <strain evidence="2">cv. 9930</strain>
    </source>
</reference>
<dbReference type="EMBL" id="CM002924">
    <property type="protein sequence ID" value="KGN59373.1"/>
    <property type="molecule type" value="Genomic_DNA"/>
</dbReference>
<sequence length="145" mass="16395">MVPTPFLCRRRLFAVTQRYLRLVNCLISLGSSLSAEQDARIKVCKFFSLKIEFGSRLIFLFPCKSRYLSCTRFSTALGIPCRFALPKCNSLKYLNLSMHAFARNALGGTLSLIVKAIDWVFVTSNTCFCVSRRASFSIRGCNLNQ</sequence>
<dbReference type="Proteomes" id="UP000029981">
    <property type="component" value="Chromosome 3"/>
</dbReference>
<evidence type="ECO:0000313" key="2">
    <source>
        <dbReference type="Proteomes" id="UP000029981"/>
    </source>
</evidence>
<organism evidence="1 2">
    <name type="scientific">Cucumis sativus</name>
    <name type="common">Cucumber</name>
    <dbReference type="NCBI Taxonomy" id="3659"/>
    <lineage>
        <taxon>Eukaryota</taxon>
        <taxon>Viridiplantae</taxon>
        <taxon>Streptophyta</taxon>
        <taxon>Embryophyta</taxon>
        <taxon>Tracheophyta</taxon>
        <taxon>Spermatophyta</taxon>
        <taxon>Magnoliopsida</taxon>
        <taxon>eudicotyledons</taxon>
        <taxon>Gunneridae</taxon>
        <taxon>Pentapetalae</taxon>
        <taxon>rosids</taxon>
        <taxon>fabids</taxon>
        <taxon>Cucurbitales</taxon>
        <taxon>Cucurbitaceae</taxon>
        <taxon>Benincaseae</taxon>
        <taxon>Cucumis</taxon>
    </lineage>
</organism>
<dbReference type="Gramene" id="KGN59373">
    <property type="protein sequence ID" value="KGN59373"/>
    <property type="gene ID" value="Csa_3G814395"/>
</dbReference>
<reference evidence="1 2" key="2">
    <citation type="journal article" date="2009" name="PLoS ONE">
        <title>An integrated genetic and cytogenetic map of the cucumber genome.</title>
        <authorList>
            <person name="Ren Y."/>
            <person name="Zhang Z."/>
            <person name="Liu J."/>
            <person name="Staub J.E."/>
            <person name="Han Y."/>
            <person name="Cheng Z."/>
            <person name="Li X."/>
            <person name="Lu J."/>
            <person name="Miao H."/>
            <person name="Kang H."/>
            <person name="Xie B."/>
            <person name="Gu X."/>
            <person name="Wang X."/>
            <person name="Du Y."/>
            <person name="Jin W."/>
            <person name="Huang S."/>
        </authorList>
    </citation>
    <scope>NUCLEOTIDE SEQUENCE [LARGE SCALE GENOMIC DNA]</scope>
    <source>
        <strain evidence="2">cv. 9930</strain>
    </source>
</reference>
<reference evidence="1 2" key="3">
    <citation type="journal article" date="2010" name="BMC Genomics">
        <title>Transcriptome sequencing and comparative analysis of cucumber flowers with different sex types.</title>
        <authorList>
            <person name="Guo S."/>
            <person name="Zheng Y."/>
            <person name="Joung J.G."/>
            <person name="Liu S."/>
            <person name="Zhang Z."/>
            <person name="Crasta O.R."/>
            <person name="Sobral B.W."/>
            <person name="Xu Y."/>
            <person name="Huang S."/>
            <person name="Fei Z."/>
        </authorList>
    </citation>
    <scope>NUCLEOTIDE SEQUENCE [LARGE SCALE GENOMIC DNA]</scope>
    <source>
        <strain evidence="2">cv. 9930</strain>
    </source>
</reference>